<comment type="caution">
    <text evidence="1">The sequence shown here is derived from an EMBL/GenBank/DDBJ whole genome shotgun (WGS) entry which is preliminary data.</text>
</comment>
<dbReference type="Proteomes" id="UP001060215">
    <property type="component" value="Chromosome 11"/>
</dbReference>
<sequence>MQMSSATALKLRWVILMPLLSKSNEKKLYFLMGKFVQAFQTPYSVGSSIFAVPKNNRPILGEKDMYKSLAQPSTSLIFSNPLETPYSVLPPLGGAVEGREQNKVPPIKQGKKTRLILPKHPKTGLTVGSDANRGMVSQTRVLRLPDEGRGCNQLLPRYWPRVTDEEL</sequence>
<protein>
    <submittedName>
        <fullName evidence="1">B3 domain-containing protein Os07g0679700</fullName>
    </submittedName>
</protein>
<evidence type="ECO:0000313" key="1">
    <source>
        <dbReference type="EMBL" id="KAI7983991.1"/>
    </source>
</evidence>
<gene>
    <name evidence="1" type="ORF">LOK49_LG15G01090</name>
</gene>
<dbReference type="EMBL" id="CM045768">
    <property type="protein sequence ID" value="KAI7983991.1"/>
    <property type="molecule type" value="Genomic_DNA"/>
</dbReference>
<keyword evidence="2" id="KW-1185">Reference proteome</keyword>
<name>A0ACC0F995_9ERIC</name>
<proteinExistence type="predicted"/>
<evidence type="ECO:0000313" key="2">
    <source>
        <dbReference type="Proteomes" id="UP001060215"/>
    </source>
</evidence>
<reference evidence="1 2" key="1">
    <citation type="journal article" date="2022" name="Plant J.">
        <title>Chromosome-level genome of Camellia lanceoleosa provides a valuable resource for understanding genome evolution and self-incompatibility.</title>
        <authorList>
            <person name="Gong W."/>
            <person name="Xiao S."/>
            <person name="Wang L."/>
            <person name="Liao Z."/>
            <person name="Chang Y."/>
            <person name="Mo W."/>
            <person name="Hu G."/>
            <person name="Li W."/>
            <person name="Zhao G."/>
            <person name="Zhu H."/>
            <person name="Hu X."/>
            <person name="Ji K."/>
            <person name="Xiang X."/>
            <person name="Song Q."/>
            <person name="Yuan D."/>
            <person name="Jin S."/>
            <person name="Zhang L."/>
        </authorList>
    </citation>
    <scope>NUCLEOTIDE SEQUENCE [LARGE SCALE GENOMIC DNA]</scope>
    <source>
        <strain evidence="1">SQ_2022a</strain>
    </source>
</reference>
<organism evidence="1 2">
    <name type="scientific">Camellia lanceoleosa</name>
    <dbReference type="NCBI Taxonomy" id="1840588"/>
    <lineage>
        <taxon>Eukaryota</taxon>
        <taxon>Viridiplantae</taxon>
        <taxon>Streptophyta</taxon>
        <taxon>Embryophyta</taxon>
        <taxon>Tracheophyta</taxon>
        <taxon>Spermatophyta</taxon>
        <taxon>Magnoliopsida</taxon>
        <taxon>eudicotyledons</taxon>
        <taxon>Gunneridae</taxon>
        <taxon>Pentapetalae</taxon>
        <taxon>asterids</taxon>
        <taxon>Ericales</taxon>
        <taxon>Theaceae</taxon>
        <taxon>Camellia</taxon>
    </lineage>
</organism>
<accession>A0ACC0F995</accession>